<evidence type="ECO:0000313" key="1">
    <source>
        <dbReference type="EMBL" id="KAF7721723.1"/>
    </source>
</evidence>
<evidence type="ECO:0000313" key="2">
    <source>
        <dbReference type="Proteomes" id="UP000605846"/>
    </source>
</evidence>
<dbReference type="AlphaFoldDB" id="A0A8H7BII4"/>
<reference evidence="1" key="1">
    <citation type="submission" date="2020-01" db="EMBL/GenBank/DDBJ databases">
        <title>Genome Sequencing of Three Apophysomyces-Like Fungal Strains Confirms a Novel Fungal Genus in the Mucoromycota with divergent Burkholderia-like Endosymbiotic Bacteria.</title>
        <authorList>
            <person name="Stajich J.E."/>
            <person name="Macias A.M."/>
            <person name="Carter-House D."/>
            <person name="Lovett B."/>
            <person name="Kasson L.R."/>
            <person name="Berry K."/>
            <person name="Grigoriev I."/>
            <person name="Chang Y."/>
            <person name="Spatafora J."/>
            <person name="Kasson M.T."/>
        </authorList>
    </citation>
    <scope>NUCLEOTIDE SEQUENCE</scope>
    <source>
        <strain evidence="1">NRRL A-21654</strain>
    </source>
</reference>
<dbReference type="Proteomes" id="UP000605846">
    <property type="component" value="Unassembled WGS sequence"/>
</dbReference>
<comment type="caution">
    <text evidence="1">The sequence shown here is derived from an EMBL/GenBank/DDBJ whole genome shotgun (WGS) entry which is preliminary data.</text>
</comment>
<dbReference type="EMBL" id="JABAYA010000240">
    <property type="protein sequence ID" value="KAF7721723.1"/>
    <property type="molecule type" value="Genomic_DNA"/>
</dbReference>
<protein>
    <submittedName>
        <fullName evidence="1">Uncharacterized protein</fullName>
    </submittedName>
</protein>
<sequence length="82" mass="9357">MAQAISKQQQVLRHIELHALVGTTVITYITPFPPARMKKKIFNQTTSIRHYYTETANYGFSKIRHAEVKTQQQVAPAIGQCK</sequence>
<gene>
    <name evidence="1" type="ORF">EC973_004259</name>
</gene>
<proteinExistence type="predicted"/>
<name>A0A8H7BII4_9FUNG</name>
<accession>A0A8H7BII4</accession>
<organism evidence="1 2">
    <name type="scientific">Apophysomyces ossiformis</name>
    <dbReference type="NCBI Taxonomy" id="679940"/>
    <lineage>
        <taxon>Eukaryota</taxon>
        <taxon>Fungi</taxon>
        <taxon>Fungi incertae sedis</taxon>
        <taxon>Mucoromycota</taxon>
        <taxon>Mucoromycotina</taxon>
        <taxon>Mucoromycetes</taxon>
        <taxon>Mucorales</taxon>
        <taxon>Mucorineae</taxon>
        <taxon>Mucoraceae</taxon>
        <taxon>Apophysomyces</taxon>
    </lineage>
</organism>
<keyword evidence="2" id="KW-1185">Reference proteome</keyword>